<dbReference type="EC" id="2.7.7.7" evidence="9"/>
<dbReference type="GO" id="GO:0046872">
    <property type="term" value="F:metal ion binding"/>
    <property type="evidence" value="ECO:0007669"/>
    <property type="project" value="UniProtKB-KW"/>
</dbReference>
<keyword evidence="2" id="KW-0540">Nuclease</keyword>
<reference evidence="9 10" key="1">
    <citation type="submission" date="2019-02" db="EMBL/GenBank/DDBJ databases">
        <title>Deep-cultivation of Planctomycetes and their phenomic and genomic characterization uncovers novel biology.</title>
        <authorList>
            <person name="Wiegand S."/>
            <person name="Jogler M."/>
            <person name="Boedeker C."/>
            <person name="Pinto D."/>
            <person name="Vollmers J."/>
            <person name="Rivas-Marin E."/>
            <person name="Kohn T."/>
            <person name="Peeters S.H."/>
            <person name="Heuer A."/>
            <person name="Rast P."/>
            <person name="Oberbeckmann S."/>
            <person name="Bunk B."/>
            <person name="Jeske O."/>
            <person name="Meyerdierks A."/>
            <person name="Storesund J.E."/>
            <person name="Kallscheuer N."/>
            <person name="Luecker S."/>
            <person name="Lage O.M."/>
            <person name="Pohl T."/>
            <person name="Merkel B.J."/>
            <person name="Hornburger P."/>
            <person name="Mueller R.-W."/>
            <person name="Bruemmer F."/>
            <person name="Labrenz M."/>
            <person name="Spormann A.M."/>
            <person name="Op Den Camp H."/>
            <person name="Overmann J."/>
            <person name="Amann R."/>
            <person name="Jetten M.S.M."/>
            <person name="Mascher T."/>
            <person name="Medema M.H."/>
            <person name="Devos D.P."/>
            <person name="Kaster A.-K."/>
            <person name="Ovreas L."/>
            <person name="Rohde M."/>
            <person name="Galperin M.Y."/>
            <person name="Jogler C."/>
        </authorList>
    </citation>
    <scope>NUCLEOTIDE SEQUENCE [LARGE SCALE GENOMIC DNA]</scope>
    <source>
        <strain evidence="9 10">KOR42</strain>
    </source>
</reference>
<dbReference type="Pfam" id="PF00929">
    <property type="entry name" value="RNase_T"/>
    <property type="match status" value="1"/>
</dbReference>
<dbReference type="PANTHER" id="PTHR13058:SF19">
    <property type="entry name" value="LD40940P"/>
    <property type="match status" value="1"/>
</dbReference>
<keyword evidence="9" id="KW-0548">Nucleotidyltransferase</keyword>
<keyword evidence="3" id="KW-0479">Metal-binding</keyword>
<dbReference type="InterPro" id="IPR036397">
    <property type="entry name" value="RNaseH_sf"/>
</dbReference>
<accession>A0A5C5X7T4</accession>
<keyword evidence="9" id="KW-0808">Transferase</keyword>
<dbReference type="InterPro" id="IPR013520">
    <property type="entry name" value="Ribonucl_H"/>
</dbReference>
<dbReference type="RefSeq" id="WP_146509728.1">
    <property type="nucleotide sequence ID" value="NZ_SIHI01000001.1"/>
</dbReference>
<protein>
    <submittedName>
        <fullName evidence="9">DNA polymerase III PolC-type</fullName>
        <ecNumber evidence="9">2.7.7.7</ecNumber>
    </submittedName>
</protein>
<dbReference type="AlphaFoldDB" id="A0A5C5X7T4"/>
<dbReference type="GO" id="GO:0003887">
    <property type="term" value="F:DNA-directed DNA polymerase activity"/>
    <property type="evidence" value="ECO:0007669"/>
    <property type="project" value="UniProtKB-EC"/>
</dbReference>
<evidence type="ECO:0000313" key="10">
    <source>
        <dbReference type="Proteomes" id="UP000317243"/>
    </source>
</evidence>
<dbReference type="SUPFAM" id="SSF53098">
    <property type="entry name" value="Ribonuclease H-like"/>
    <property type="match status" value="1"/>
</dbReference>
<comment type="similarity">
    <text evidence="7">Belongs to the exonuclease superfamily. TREX family.</text>
</comment>
<evidence type="ECO:0000256" key="1">
    <source>
        <dbReference type="ARBA" id="ARBA00001946"/>
    </source>
</evidence>
<comment type="caution">
    <text evidence="9">The sequence shown here is derived from an EMBL/GenBank/DDBJ whole genome shotgun (WGS) entry which is preliminary data.</text>
</comment>
<dbReference type="GO" id="GO:0006308">
    <property type="term" value="P:DNA catabolic process"/>
    <property type="evidence" value="ECO:0007669"/>
    <property type="project" value="TreeGrafter"/>
</dbReference>
<evidence type="ECO:0000256" key="6">
    <source>
        <dbReference type="ARBA" id="ARBA00022842"/>
    </source>
</evidence>
<gene>
    <name evidence="9" type="primary">polC</name>
    <name evidence="9" type="ORF">KOR42_23610</name>
</gene>
<keyword evidence="10" id="KW-1185">Reference proteome</keyword>
<evidence type="ECO:0000256" key="4">
    <source>
        <dbReference type="ARBA" id="ARBA00022801"/>
    </source>
</evidence>
<dbReference type="GO" id="GO:0005737">
    <property type="term" value="C:cytoplasm"/>
    <property type="evidence" value="ECO:0007669"/>
    <property type="project" value="TreeGrafter"/>
</dbReference>
<dbReference type="SMART" id="SM00479">
    <property type="entry name" value="EXOIII"/>
    <property type="match status" value="1"/>
</dbReference>
<dbReference type="InterPro" id="IPR012337">
    <property type="entry name" value="RNaseH-like_sf"/>
</dbReference>
<evidence type="ECO:0000313" key="9">
    <source>
        <dbReference type="EMBL" id="TWT58974.1"/>
    </source>
</evidence>
<keyword evidence="4" id="KW-0378">Hydrolase</keyword>
<proteinExistence type="inferred from homology"/>
<dbReference type="InterPro" id="IPR040393">
    <property type="entry name" value="TREX1/2"/>
</dbReference>
<keyword evidence="6" id="KW-0460">Magnesium</keyword>
<comment type="cofactor">
    <cofactor evidence="1">
        <name>Mg(2+)</name>
        <dbReference type="ChEBI" id="CHEBI:18420"/>
    </cofactor>
</comment>
<evidence type="ECO:0000256" key="2">
    <source>
        <dbReference type="ARBA" id="ARBA00022722"/>
    </source>
</evidence>
<dbReference type="Gene3D" id="3.30.420.10">
    <property type="entry name" value="Ribonuclease H-like superfamily/Ribonuclease H"/>
    <property type="match status" value="1"/>
</dbReference>
<evidence type="ECO:0000256" key="7">
    <source>
        <dbReference type="ARBA" id="ARBA00025769"/>
    </source>
</evidence>
<feature type="domain" description="Exonuclease" evidence="8">
    <location>
        <begin position="2"/>
        <end position="191"/>
    </location>
</feature>
<dbReference type="Proteomes" id="UP000317243">
    <property type="component" value="Unassembled WGS sequence"/>
</dbReference>
<dbReference type="OrthoDB" id="9813328at2"/>
<sequence>MNVVVFDLETGGFNSRIHPITQLAAIAVEFSSLRVLDQFEVKVQFREQDATRDALEKNSYDPAVWKREAVDEYQARQDFSGWLRDYCDVELISRRGKPYFVAQMVGHNSDRFDLPFLQDWYKKADEFCPCYSASWDTCQLARWKFAMHDGSGPKDYKLENLCDYFGIERGNHDAAGDAQATVELIRSLREM</sequence>
<keyword evidence="5" id="KW-0269">Exonuclease</keyword>
<dbReference type="GO" id="GO:0003676">
    <property type="term" value="F:nucleic acid binding"/>
    <property type="evidence" value="ECO:0007669"/>
    <property type="project" value="InterPro"/>
</dbReference>
<evidence type="ECO:0000259" key="8">
    <source>
        <dbReference type="SMART" id="SM00479"/>
    </source>
</evidence>
<dbReference type="EMBL" id="SIHI01000001">
    <property type="protein sequence ID" value="TWT58974.1"/>
    <property type="molecule type" value="Genomic_DNA"/>
</dbReference>
<name>A0A5C5X7T4_9PLAN</name>
<organism evidence="9 10">
    <name type="scientific">Thalassoglobus neptunius</name>
    <dbReference type="NCBI Taxonomy" id="1938619"/>
    <lineage>
        <taxon>Bacteria</taxon>
        <taxon>Pseudomonadati</taxon>
        <taxon>Planctomycetota</taxon>
        <taxon>Planctomycetia</taxon>
        <taxon>Planctomycetales</taxon>
        <taxon>Planctomycetaceae</taxon>
        <taxon>Thalassoglobus</taxon>
    </lineage>
</organism>
<evidence type="ECO:0000256" key="5">
    <source>
        <dbReference type="ARBA" id="ARBA00022839"/>
    </source>
</evidence>
<dbReference type="PANTHER" id="PTHR13058">
    <property type="entry name" value="THREE PRIME REPAIR EXONUCLEASE 1, 2"/>
    <property type="match status" value="1"/>
</dbReference>
<evidence type="ECO:0000256" key="3">
    <source>
        <dbReference type="ARBA" id="ARBA00022723"/>
    </source>
</evidence>
<dbReference type="CDD" id="cd06127">
    <property type="entry name" value="DEDDh"/>
    <property type="match status" value="1"/>
</dbReference>
<dbReference type="GO" id="GO:0008296">
    <property type="term" value="F:3'-5'-DNA exonuclease activity"/>
    <property type="evidence" value="ECO:0007669"/>
    <property type="project" value="TreeGrafter"/>
</dbReference>